<proteinExistence type="predicted"/>
<evidence type="ECO:0000313" key="2">
    <source>
        <dbReference type="Proteomes" id="UP000027982"/>
    </source>
</evidence>
<accession>A0A068NQB0</accession>
<gene>
    <name evidence="1" type="ORF">OP10G_2218</name>
</gene>
<dbReference type="EMBL" id="CP007139">
    <property type="protein sequence ID" value="AIE85586.1"/>
    <property type="molecule type" value="Genomic_DNA"/>
</dbReference>
<evidence type="ECO:0000313" key="1">
    <source>
        <dbReference type="EMBL" id="AIE85586.1"/>
    </source>
</evidence>
<dbReference type="AlphaFoldDB" id="A0A068NQB0"/>
<dbReference type="Proteomes" id="UP000027982">
    <property type="component" value="Chromosome"/>
</dbReference>
<sequence>MSIKIDLTRFERANSLEELVRSQGTQLPTDRKSLYADILPKEETPESFIARLEQLRDEDKRAFNQ</sequence>
<organism evidence="1 2">
    <name type="scientific">Fimbriimonas ginsengisoli Gsoil 348</name>
    <dbReference type="NCBI Taxonomy" id="661478"/>
    <lineage>
        <taxon>Bacteria</taxon>
        <taxon>Bacillati</taxon>
        <taxon>Armatimonadota</taxon>
        <taxon>Fimbriimonadia</taxon>
        <taxon>Fimbriimonadales</taxon>
        <taxon>Fimbriimonadaceae</taxon>
        <taxon>Fimbriimonas</taxon>
    </lineage>
</organism>
<dbReference type="HOGENOM" id="CLU_2843412_0_0_0"/>
<reference evidence="1 2" key="1">
    <citation type="journal article" date="2014" name="PLoS ONE">
        <title>The first complete genome sequence of the class fimbriimonadia in the phylum armatimonadetes.</title>
        <authorList>
            <person name="Hu Z.Y."/>
            <person name="Wang Y.Z."/>
            <person name="Im W.T."/>
            <person name="Wang S.Y."/>
            <person name="Zhao G.P."/>
            <person name="Zheng H.J."/>
            <person name="Quan Z.X."/>
        </authorList>
    </citation>
    <scope>NUCLEOTIDE SEQUENCE [LARGE SCALE GENOMIC DNA]</scope>
    <source>
        <strain evidence="1">Gsoil 348</strain>
    </source>
</reference>
<dbReference type="KEGG" id="fgi:OP10G_2218"/>
<protein>
    <submittedName>
        <fullName evidence="1">Uncharacterized protein</fullName>
    </submittedName>
</protein>
<dbReference type="RefSeq" id="WP_025225850.1">
    <property type="nucleotide sequence ID" value="NZ_CP007139.1"/>
</dbReference>
<name>A0A068NQB0_FIMGI</name>
<keyword evidence="2" id="KW-1185">Reference proteome</keyword>